<keyword evidence="1" id="KW-1185">Reference proteome</keyword>
<organism evidence="1 2">
    <name type="scientific">Macrostomum lignano</name>
    <dbReference type="NCBI Taxonomy" id="282301"/>
    <lineage>
        <taxon>Eukaryota</taxon>
        <taxon>Metazoa</taxon>
        <taxon>Spiralia</taxon>
        <taxon>Lophotrochozoa</taxon>
        <taxon>Platyhelminthes</taxon>
        <taxon>Rhabditophora</taxon>
        <taxon>Macrostomorpha</taxon>
        <taxon>Macrostomida</taxon>
        <taxon>Macrostomidae</taxon>
        <taxon>Macrostomum</taxon>
    </lineage>
</organism>
<reference evidence="2" key="1">
    <citation type="submission" date="2016-11" db="UniProtKB">
        <authorList>
            <consortium name="WormBaseParasite"/>
        </authorList>
    </citation>
    <scope>IDENTIFICATION</scope>
</reference>
<proteinExistence type="predicted"/>
<name>A0A1I8H0J2_9PLAT</name>
<protein>
    <submittedName>
        <fullName evidence="2">THAP-type domain-containing protein</fullName>
    </submittedName>
</protein>
<dbReference type="WBParaSite" id="maker-uti_cns_0003738-snap-gene-0.9-mRNA-1">
    <property type="protein sequence ID" value="maker-uti_cns_0003738-snap-gene-0.9-mRNA-1"/>
    <property type="gene ID" value="maker-uti_cns_0003738-snap-gene-0.9"/>
</dbReference>
<dbReference type="AlphaFoldDB" id="A0A1I8H0J2"/>
<evidence type="ECO:0000313" key="1">
    <source>
        <dbReference type="Proteomes" id="UP000095280"/>
    </source>
</evidence>
<accession>A0A1I8H0J2</accession>
<evidence type="ECO:0000313" key="2">
    <source>
        <dbReference type="WBParaSite" id="maker-uti_cns_0003738-snap-gene-0.9-mRNA-1"/>
    </source>
</evidence>
<sequence length="44" mass="4996">MPRKCSVVGCKSNYESERLATKASICFRRTRLSESDGKRPCRTS</sequence>
<dbReference type="Proteomes" id="UP000095280">
    <property type="component" value="Unplaced"/>
</dbReference>